<keyword evidence="3 10" id="KW-0812">Transmembrane</keyword>
<evidence type="ECO:0000256" key="7">
    <source>
        <dbReference type="ARBA" id="ARBA00046280"/>
    </source>
</evidence>
<dbReference type="STRING" id="2282107.A0A286UDP2"/>
<dbReference type="InterPro" id="IPR001388">
    <property type="entry name" value="Synaptobrevin-like"/>
</dbReference>
<feature type="domain" description="V-SNARE coiled-coil homology" evidence="11">
    <location>
        <begin position="44"/>
        <end position="104"/>
    </location>
</feature>
<dbReference type="GO" id="GO:0012505">
    <property type="term" value="C:endomembrane system"/>
    <property type="evidence" value="ECO:0007669"/>
    <property type="project" value="UniProtKB-SubCell"/>
</dbReference>
<keyword evidence="6 10" id="KW-0472">Membrane</keyword>
<keyword evidence="2" id="KW-0813">Transport</keyword>
<evidence type="ECO:0000256" key="2">
    <source>
        <dbReference type="ARBA" id="ARBA00022448"/>
    </source>
</evidence>
<evidence type="ECO:0000256" key="6">
    <source>
        <dbReference type="ARBA" id="ARBA00023136"/>
    </source>
</evidence>
<feature type="compositionally biased region" description="Gly residues" evidence="9">
    <location>
        <begin position="28"/>
        <end position="40"/>
    </location>
</feature>
<feature type="transmembrane region" description="Helical" evidence="10">
    <location>
        <begin position="108"/>
        <end position="128"/>
    </location>
</feature>
<gene>
    <name evidence="12" type="ORF">PNOK_0619900</name>
</gene>
<dbReference type="GO" id="GO:0016020">
    <property type="term" value="C:membrane"/>
    <property type="evidence" value="ECO:0007669"/>
    <property type="project" value="InterPro"/>
</dbReference>
<evidence type="ECO:0000256" key="9">
    <source>
        <dbReference type="SAM" id="MobiDB-lite"/>
    </source>
</evidence>
<name>A0A286UDP2_9AGAM</name>
<comment type="subcellular location">
    <subcellularLocation>
        <location evidence="7">Endomembrane system</location>
        <topology evidence="7">Single-pass type IV membrane protein</topology>
    </subcellularLocation>
</comment>
<sequence length="133" mass="14428">MSEERSVTYRVDIVYDPYVPRSNNGSGAASGGARGSGGGSSNPKVASLQKELDEATGVMQSNIQSVLGRGDTLDRLQDQTDNLAVSAQNFRKAGHKVRKNMWWKDMKMRIIIGVAVVIILIIIIVPIVNATKK</sequence>
<dbReference type="InterPro" id="IPR042855">
    <property type="entry name" value="V_SNARE_CC"/>
</dbReference>
<evidence type="ECO:0000256" key="4">
    <source>
        <dbReference type="ARBA" id="ARBA00022927"/>
    </source>
</evidence>
<protein>
    <submittedName>
        <fullName evidence="12">Synaptobrevin</fullName>
    </submittedName>
</protein>
<dbReference type="Gene3D" id="1.20.5.110">
    <property type="match status" value="1"/>
</dbReference>
<dbReference type="FunCoup" id="A0A286UDP2">
    <property type="interactions" value="165"/>
</dbReference>
<accession>A0A286UDP2</accession>
<feature type="region of interest" description="Disordered" evidence="9">
    <location>
        <begin position="22"/>
        <end position="46"/>
    </location>
</feature>
<evidence type="ECO:0000313" key="12">
    <source>
        <dbReference type="EMBL" id="PAV17713.1"/>
    </source>
</evidence>
<dbReference type="PANTHER" id="PTHR45701">
    <property type="entry name" value="SYNAPTOBREVIN FAMILY MEMBER"/>
    <property type="match status" value="1"/>
</dbReference>
<keyword evidence="4" id="KW-0653">Protein transport</keyword>
<dbReference type="AlphaFoldDB" id="A0A286UDP2"/>
<evidence type="ECO:0000256" key="3">
    <source>
        <dbReference type="ARBA" id="ARBA00022692"/>
    </source>
</evidence>
<dbReference type="GO" id="GO:0005737">
    <property type="term" value="C:cytoplasm"/>
    <property type="evidence" value="ECO:0007669"/>
    <property type="project" value="UniProtKB-ARBA"/>
</dbReference>
<dbReference type="EMBL" id="NBII01000006">
    <property type="protein sequence ID" value="PAV17713.1"/>
    <property type="molecule type" value="Genomic_DNA"/>
</dbReference>
<comment type="similarity">
    <text evidence="1">Belongs to the synaptobrevin family.</text>
</comment>
<dbReference type="OrthoDB" id="190375at2759"/>
<dbReference type="PROSITE" id="PS50892">
    <property type="entry name" value="V_SNARE"/>
    <property type="match status" value="1"/>
</dbReference>
<dbReference type="FunFam" id="1.20.5.110:FF:000004">
    <property type="entry name" value="Vesicle-associated membrane protein 7"/>
    <property type="match status" value="1"/>
</dbReference>
<dbReference type="PRINTS" id="PR00219">
    <property type="entry name" value="SYNAPTOBREVN"/>
</dbReference>
<comment type="caution">
    <text evidence="12">The sequence shown here is derived from an EMBL/GenBank/DDBJ whole genome shotgun (WGS) entry which is preliminary data.</text>
</comment>
<evidence type="ECO:0000259" key="11">
    <source>
        <dbReference type="PROSITE" id="PS50892"/>
    </source>
</evidence>
<evidence type="ECO:0000256" key="1">
    <source>
        <dbReference type="ARBA" id="ARBA00008025"/>
    </source>
</evidence>
<reference evidence="12 13" key="1">
    <citation type="journal article" date="2017" name="Mol. Ecol.">
        <title>Comparative and population genomic landscape of Phellinus noxius: A hypervariable fungus causing root rot in trees.</title>
        <authorList>
            <person name="Chung C.L."/>
            <person name="Lee T.J."/>
            <person name="Akiba M."/>
            <person name="Lee H.H."/>
            <person name="Kuo T.H."/>
            <person name="Liu D."/>
            <person name="Ke H.M."/>
            <person name="Yokoi T."/>
            <person name="Roa M.B."/>
            <person name="Lu M.J."/>
            <person name="Chang Y.Y."/>
            <person name="Ann P.J."/>
            <person name="Tsai J.N."/>
            <person name="Chen C.Y."/>
            <person name="Tzean S.S."/>
            <person name="Ota Y."/>
            <person name="Hattori T."/>
            <person name="Sahashi N."/>
            <person name="Liou R.F."/>
            <person name="Kikuchi T."/>
            <person name="Tsai I.J."/>
        </authorList>
    </citation>
    <scope>NUCLEOTIDE SEQUENCE [LARGE SCALE GENOMIC DNA]</scope>
    <source>
        <strain evidence="12 13">FFPRI411160</strain>
    </source>
</reference>
<dbReference type="InParanoid" id="A0A286UDP2"/>
<keyword evidence="8" id="KW-0175">Coiled coil</keyword>
<evidence type="ECO:0000256" key="5">
    <source>
        <dbReference type="ARBA" id="ARBA00022989"/>
    </source>
</evidence>
<dbReference type="GO" id="GO:0016192">
    <property type="term" value="P:vesicle-mediated transport"/>
    <property type="evidence" value="ECO:0007669"/>
    <property type="project" value="InterPro"/>
</dbReference>
<dbReference type="InterPro" id="IPR016444">
    <property type="entry name" value="Synaptobrevin/VAMP"/>
</dbReference>
<proteinExistence type="inferred from homology"/>
<evidence type="ECO:0000256" key="10">
    <source>
        <dbReference type="SAM" id="Phobius"/>
    </source>
</evidence>
<evidence type="ECO:0000256" key="8">
    <source>
        <dbReference type="PROSITE-ProRule" id="PRU00290"/>
    </source>
</evidence>
<evidence type="ECO:0000313" key="13">
    <source>
        <dbReference type="Proteomes" id="UP000217199"/>
    </source>
</evidence>
<keyword evidence="5 10" id="KW-1133">Transmembrane helix</keyword>
<dbReference type="Proteomes" id="UP000217199">
    <property type="component" value="Unassembled WGS sequence"/>
</dbReference>
<dbReference type="Pfam" id="PF00957">
    <property type="entry name" value="Synaptobrevin"/>
    <property type="match status" value="1"/>
</dbReference>
<dbReference type="GO" id="GO:0015031">
    <property type="term" value="P:protein transport"/>
    <property type="evidence" value="ECO:0007669"/>
    <property type="project" value="UniProtKB-KW"/>
</dbReference>
<organism evidence="12 13">
    <name type="scientific">Pyrrhoderma noxium</name>
    <dbReference type="NCBI Taxonomy" id="2282107"/>
    <lineage>
        <taxon>Eukaryota</taxon>
        <taxon>Fungi</taxon>
        <taxon>Dikarya</taxon>
        <taxon>Basidiomycota</taxon>
        <taxon>Agaricomycotina</taxon>
        <taxon>Agaricomycetes</taxon>
        <taxon>Hymenochaetales</taxon>
        <taxon>Hymenochaetaceae</taxon>
        <taxon>Pyrrhoderma</taxon>
    </lineage>
</organism>
<dbReference type="SUPFAM" id="SSF58038">
    <property type="entry name" value="SNARE fusion complex"/>
    <property type="match status" value="1"/>
</dbReference>
<keyword evidence="13" id="KW-1185">Reference proteome</keyword>